<keyword evidence="4 8" id="KW-0812">Transmembrane</keyword>
<evidence type="ECO:0000256" key="8">
    <source>
        <dbReference type="RuleBase" id="RU363032"/>
    </source>
</evidence>
<dbReference type="Pfam" id="PF00528">
    <property type="entry name" value="BPD_transp_1"/>
    <property type="match status" value="1"/>
</dbReference>
<evidence type="ECO:0000256" key="2">
    <source>
        <dbReference type="ARBA" id="ARBA00022448"/>
    </source>
</evidence>
<dbReference type="InterPro" id="IPR000515">
    <property type="entry name" value="MetI-like"/>
</dbReference>
<dbReference type="SUPFAM" id="SSF161098">
    <property type="entry name" value="MetI-like"/>
    <property type="match status" value="1"/>
</dbReference>
<reference evidence="10 11" key="1">
    <citation type="journal article" date="2010" name="Stand. Genomic Sci.">
        <title>Complete genome sequence of Ignisphaera aggregans type strain (AQ1.S1).</title>
        <authorList>
            <person name="Goker M."/>
            <person name="Held B."/>
            <person name="Lapidus A."/>
            <person name="Nolan M."/>
            <person name="Spring S."/>
            <person name="Yasawong M."/>
            <person name="Lucas S."/>
            <person name="Glavina Del Rio T."/>
            <person name="Tice H."/>
            <person name="Cheng J.F."/>
            <person name="Goodwin L."/>
            <person name="Tapia R."/>
            <person name="Pitluck S."/>
            <person name="Liolios K."/>
            <person name="Ivanova N."/>
            <person name="Mavromatis K."/>
            <person name="Mikhailova N."/>
            <person name="Pati A."/>
            <person name="Chen A."/>
            <person name="Palaniappan K."/>
            <person name="Brambilla E."/>
            <person name="Land M."/>
            <person name="Hauser L."/>
            <person name="Chang Y.J."/>
            <person name="Jeffries C.D."/>
            <person name="Brettin T."/>
            <person name="Detter J.C."/>
            <person name="Han C."/>
            <person name="Rohde M."/>
            <person name="Sikorski J."/>
            <person name="Woyke T."/>
            <person name="Bristow J."/>
            <person name="Eisen J.A."/>
            <person name="Markowitz V."/>
            <person name="Hugenholtz P."/>
            <person name="Kyrpides N.C."/>
            <person name="Klenk H.P."/>
        </authorList>
    </citation>
    <scope>NUCLEOTIDE SEQUENCE [LARGE SCALE GENOMIC DNA]</scope>
    <source>
        <strain evidence="11">DSM 17230 / JCM 13409 / AQ1.S1</strain>
    </source>
</reference>
<feature type="domain" description="ABC transmembrane type-1" evidence="9">
    <location>
        <begin position="23"/>
        <end position="211"/>
    </location>
</feature>
<evidence type="ECO:0000313" key="11">
    <source>
        <dbReference type="Proteomes" id="UP000001304"/>
    </source>
</evidence>
<dbReference type="InterPro" id="IPR010065">
    <property type="entry name" value="AA_ABC_transptr_permease_3TM"/>
</dbReference>
<dbReference type="AlphaFoldDB" id="E0SRA5"/>
<evidence type="ECO:0000259" key="9">
    <source>
        <dbReference type="PROSITE" id="PS50928"/>
    </source>
</evidence>
<dbReference type="PANTHER" id="PTHR30614">
    <property type="entry name" value="MEMBRANE COMPONENT OF AMINO ACID ABC TRANSPORTER"/>
    <property type="match status" value="1"/>
</dbReference>
<dbReference type="PANTHER" id="PTHR30614:SF0">
    <property type="entry name" value="L-CYSTINE TRANSPORT SYSTEM PERMEASE PROTEIN TCYL"/>
    <property type="match status" value="1"/>
</dbReference>
<feature type="transmembrane region" description="Helical" evidence="8">
    <location>
        <begin position="89"/>
        <end position="106"/>
    </location>
</feature>
<comment type="subcellular location">
    <subcellularLocation>
        <location evidence="1 8">Cell membrane</location>
        <topology evidence="1 8">Multi-pass membrane protein</topology>
    </subcellularLocation>
</comment>
<name>E0SRA5_IGNAA</name>
<dbReference type="BioCyc" id="IAGG583356:GHAH-1549-MONOMER"/>
<protein>
    <submittedName>
        <fullName evidence="10">Polar amino acid ABC transporter, inner membrane subunit</fullName>
    </submittedName>
</protein>
<feature type="transmembrane region" description="Helical" evidence="8">
    <location>
        <begin position="189"/>
        <end position="208"/>
    </location>
</feature>
<keyword evidence="7 8" id="KW-0472">Membrane</keyword>
<dbReference type="GO" id="GO:0022857">
    <property type="term" value="F:transmembrane transporter activity"/>
    <property type="evidence" value="ECO:0007669"/>
    <property type="project" value="InterPro"/>
</dbReference>
<evidence type="ECO:0000256" key="7">
    <source>
        <dbReference type="ARBA" id="ARBA00023136"/>
    </source>
</evidence>
<dbReference type="Proteomes" id="UP000001304">
    <property type="component" value="Chromosome"/>
</dbReference>
<evidence type="ECO:0000256" key="6">
    <source>
        <dbReference type="ARBA" id="ARBA00022989"/>
    </source>
</evidence>
<evidence type="ECO:0000256" key="4">
    <source>
        <dbReference type="ARBA" id="ARBA00022692"/>
    </source>
</evidence>
<organism evidence="10 11">
    <name type="scientific">Ignisphaera aggregans (strain DSM 17230 / JCM 13409 / AQ1.S1)</name>
    <dbReference type="NCBI Taxonomy" id="583356"/>
    <lineage>
        <taxon>Archaea</taxon>
        <taxon>Thermoproteota</taxon>
        <taxon>Thermoprotei</taxon>
        <taxon>Desulfurococcales</taxon>
        <taxon>Desulfurococcaceae</taxon>
        <taxon>Ignisphaera</taxon>
    </lineage>
</organism>
<dbReference type="PROSITE" id="PS50928">
    <property type="entry name" value="ABC_TM1"/>
    <property type="match status" value="1"/>
</dbReference>
<dbReference type="GO" id="GO:0006865">
    <property type="term" value="P:amino acid transport"/>
    <property type="evidence" value="ECO:0007669"/>
    <property type="project" value="UniProtKB-KW"/>
</dbReference>
<dbReference type="InterPro" id="IPR035906">
    <property type="entry name" value="MetI-like_sf"/>
</dbReference>
<dbReference type="STRING" id="583356.Igag_1557"/>
<dbReference type="InterPro" id="IPR043429">
    <property type="entry name" value="ArtM/GltK/GlnP/TcyL/YhdX-like"/>
</dbReference>
<dbReference type="KEGG" id="iag:Igag_1557"/>
<dbReference type="CDD" id="cd06261">
    <property type="entry name" value="TM_PBP2"/>
    <property type="match status" value="1"/>
</dbReference>
<sequence length="224" mass="25040">MDNGLSVTMNTFLPYVYVIMSGIVNTLILSITGFILATVLGLIFSFIEIYGPNIISLIIDWMLRIIRGIPLVLMLFIIFYGLPQLGIRFSPIVSAILGIGIIDSAYQAQLFRGIIITVSERQLEAAYSIGLSTWNAFRYIVIPQAFRIALPAWINEFSIVLKDSSMAYAIGVTEIFTQAIHVANATMDYLTPLVFVSIIYFLICYPLSQLSNHLHKKLSLMGFI</sequence>
<dbReference type="NCBIfam" id="TIGR01726">
    <property type="entry name" value="HEQRo_perm_3TM"/>
    <property type="match status" value="1"/>
</dbReference>
<feature type="transmembrane region" description="Helical" evidence="8">
    <location>
        <begin position="15"/>
        <end position="44"/>
    </location>
</feature>
<proteinExistence type="inferred from homology"/>
<keyword evidence="2 8" id="KW-0813">Transport</keyword>
<evidence type="ECO:0000256" key="3">
    <source>
        <dbReference type="ARBA" id="ARBA00022475"/>
    </source>
</evidence>
<gene>
    <name evidence="10" type="ordered locus">Igag_1557</name>
</gene>
<dbReference type="HOGENOM" id="CLU_019602_1_0_2"/>
<feature type="transmembrane region" description="Helical" evidence="8">
    <location>
        <begin position="65"/>
        <end position="83"/>
    </location>
</feature>
<keyword evidence="11" id="KW-1185">Reference proteome</keyword>
<keyword evidence="3" id="KW-1003">Cell membrane</keyword>
<comment type="similarity">
    <text evidence="8">Belongs to the binding-protein-dependent transport system permease family.</text>
</comment>
<accession>E0SRA5</accession>
<dbReference type="Gene3D" id="1.10.3720.10">
    <property type="entry name" value="MetI-like"/>
    <property type="match status" value="1"/>
</dbReference>
<keyword evidence="6 8" id="KW-1133">Transmembrane helix</keyword>
<keyword evidence="5" id="KW-0029">Amino-acid transport</keyword>
<evidence type="ECO:0000256" key="1">
    <source>
        <dbReference type="ARBA" id="ARBA00004651"/>
    </source>
</evidence>
<evidence type="ECO:0000256" key="5">
    <source>
        <dbReference type="ARBA" id="ARBA00022970"/>
    </source>
</evidence>
<dbReference type="EMBL" id="CP002098">
    <property type="protein sequence ID" value="ADM28359.1"/>
    <property type="molecule type" value="Genomic_DNA"/>
</dbReference>
<evidence type="ECO:0000313" key="10">
    <source>
        <dbReference type="EMBL" id="ADM28359.1"/>
    </source>
</evidence>
<dbReference type="GO" id="GO:0043190">
    <property type="term" value="C:ATP-binding cassette (ABC) transporter complex"/>
    <property type="evidence" value="ECO:0007669"/>
    <property type="project" value="InterPro"/>
</dbReference>